<feature type="compositionally biased region" description="Polar residues" evidence="1">
    <location>
        <begin position="51"/>
        <end position="60"/>
    </location>
</feature>
<dbReference type="WBParaSite" id="Gr19_v10_g4475.t1">
    <property type="protein sequence ID" value="Gr19_v10_g4475.t1"/>
    <property type="gene ID" value="Gr19_v10_g4475"/>
</dbReference>
<feature type="compositionally biased region" description="Low complexity" evidence="1">
    <location>
        <begin position="65"/>
        <end position="74"/>
    </location>
</feature>
<dbReference type="AlphaFoldDB" id="A0A914HVV6"/>
<feature type="region of interest" description="Disordered" evidence="1">
    <location>
        <begin position="22"/>
        <end position="94"/>
    </location>
</feature>
<keyword evidence="2" id="KW-0732">Signal</keyword>
<keyword evidence="3" id="KW-1185">Reference proteome</keyword>
<name>A0A914HVV6_GLORO</name>
<evidence type="ECO:0000313" key="3">
    <source>
        <dbReference type="Proteomes" id="UP000887572"/>
    </source>
</evidence>
<proteinExistence type="predicted"/>
<dbReference type="Proteomes" id="UP000887572">
    <property type="component" value="Unplaced"/>
</dbReference>
<evidence type="ECO:0000313" key="4">
    <source>
        <dbReference type="WBParaSite" id="Gr19_v10_g4475.t1"/>
    </source>
</evidence>
<organism evidence="3 4">
    <name type="scientific">Globodera rostochiensis</name>
    <name type="common">Golden nematode worm</name>
    <name type="synonym">Heterodera rostochiensis</name>
    <dbReference type="NCBI Taxonomy" id="31243"/>
    <lineage>
        <taxon>Eukaryota</taxon>
        <taxon>Metazoa</taxon>
        <taxon>Ecdysozoa</taxon>
        <taxon>Nematoda</taxon>
        <taxon>Chromadorea</taxon>
        <taxon>Rhabditida</taxon>
        <taxon>Tylenchina</taxon>
        <taxon>Tylenchomorpha</taxon>
        <taxon>Tylenchoidea</taxon>
        <taxon>Heteroderidae</taxon>
        <taxon>Heteroderinae</taxon>
        <taxon>Globodera</taxon>
    </lineage>
</organism>
<protein>
    <submittedName>
        <fullName evidence="4">Uncharacterized protein</fullName>
    </submittedName>
</protein>
<reference evidence="4" key="1">
    <citation type="submission" date="2022-11" db="UniProtKB">
        <authorList>
            <consortium name="WormBaseParasite"/>
        </authorList>
    </citation>
    <scope>IDENTIFICATION</scope>
</reference>
<evidence type="ECO:0000256" key="2">
    <source>
        <dbReference type="SAM" id="SignalP"/>
    </source>
</evidence>
<sequence>MLSPPFHCLLLLVFLLISGALGGDNKKKPGSRLPEIENKPPAGGQKGSNSGGVNKTSVNFGQPVASSKAKASSSTGKLDKPANFQKANSEVFKN</sequence>
<evidence type="ECO:0000256" key="1">
    <source>
        <dbReference type="SAM" id="MobiDB-lite"/>
    </source>
</evidence>
<feature type="chain" id="PRO_5037907819" evidence="2">
    <location>
        <begin position="23"/>
        <end position="94"/>
    </location>
</feature>
<feature type="signal peptide" evidence="2">
    <location>
        <begin position="1"/>
        <end position="22"/>
    </location>
</feature>
<accession>A0A914HVV6</accession>